<organism evidence="1 2">
    <name type="scientific">Leptolinea tardivitalis</name>
    <dbReference type="NCBI Taxonomy" id="229920"/>
    <lineage>
        <taxon>Bacteria</taxon>
        <taxon>Bacillati</taxon>
        <taxon>Chloroflexota</taxon>
        <taxon>Anaerolineae</taxon>
        <taxon>Anaerolineales</taxon>
        <taxon>Anaerolineaceae</taxon>
        <taxon>Leptolinea</taxon>
    </lineage>
</organism>
<sequence length="67" mass="7872">MVLSLKRDDSGFRDYEFTEKKTIGVILPVYIIQPPCLFWDWMTEQMSVINPSSGKIAVEFYRLFFSS</sequence>
<dbReference type="EMBL" id="LGCK01000006">
    <property type="protein sequence ID" value="KPL73404.1"/>
    <property type="molecule type" value="Genomic_DNA"/>
</dbReference>
<evidence type="ECO:0000313" key="1">
    <source>
        <dbReference type="EMBL" id="KPL73404.1"/>
    </source>
</evidence>
<dbReference type="Proteomes" id="UP000050430">
    <property type="component" value="Unassembled WGS sequence"/>
</dbReference>
<reference evidence="1 2" key="1">
    <citation type="submission" date="2015-07" db="EMBL/GenBank/DDBJ databases">
        <title>Genome sequence of Leptolinea tardivitalis DSM 16556.</title>
        <authorList>
            <person name="Hemp J."/>
            <person name="Ward L.M."/>
            <person name="Pace L.A."/>
            <person name="Fischer W.W."/>
        </authorList>
    </citation>
    <scope>NUCLEOTIDE SEQUENCE [LARGE SCALE GENOMIC DNA]</scope>
    <source>
        <strain evidence="1 2">YMTK-2</strain>
    </source>
</reference>
<accession>A0A0P6WXH5</accession>
<proteinExistence type="predicted"/>
<keyword evidence="2" id="KW-1185">Reference proteome</keyword>
<name>A0A0P6WXH5_9CHLR</name>
<comment type="caution">
    <text evidence="1">The sequence shown here is derived from an EMBL/GenBank/DDBJ whole genome shotgun (WGS) entry which is preliminary data.</text>
</comment>
<evidence type="ECO:0000313" key="2">
    <source>
        <dbReference type="Proteomes" id="UP000050430"/>
    </source>
</evidence>
<dbReference type="AlphaFoldDB" id="A0A0P6WXH5"/>
<gene>
    <name evidence="1" type="ORF">ADM99_04175</name>
</gene>
<dbReference type="STRING" id="229920.ADM99_04175"/>
<protein>
    <submittedName>
        <fullName evidence="1">Uncharacterized protein</fullName>
    </submittedName>
</protein>